<dbReference type="Gene3D" id="3.40.50.2300">
    <property type="match status" value="1"/>
</dbReference>
<dbReference type="Pfam" id="PF00072">
    <property type="entry name" value="Response_reg"/>
    <property type="match status" value="1"/>
</dbReference>
<protein>
    <recommendedName>
        <fullName evidence="2">Response regulatory domain-containing protein</fullName>
    </recommendedName>
</protein>
<reference evidence="3 4" key="1">
    <citation type="journal article" date="2019" name="Int. J. Syst. Evol. Microbiol.">
        <title>The Global Catalogue of Microorganisms (GCM) 10K type strain sequencing project: providing services to taxonomists for standard genome sequencing and annotation.</title>
        <authorList>
            <consortium name="The Broad Institute Genomics Platform"/>
            <consortium name="The Broad Institute Genome Sequencing Center for Infectious Disease"/>
            <person name="Wu L."/>
            <person name="Ma J."/>
        </authorList>
    </citation>
    <scope>NUCLEOTIDE SEQUENCE [LARGE SCALE GENOMIC DNA]</scope>
    <source>
        <strain evidence="3 4">JCM 15896</strain>
    </source>
</reference>
<keyword evidence="1" id="KW-0597">Phosphoprotein</keyword>
<sequence length="414" mass="46770">MTADKTSNIVLFETSPEADALVLEILKKHALSVIVCTELKEVCRLLVDKSEKVFLMTGDTLEKSLHPYYRSLDAVKSYDICEHRVVSLIPRQSEPQAYEAYKARIIDDYMVSRPIYEMHRIVMICEHLLIELGVNNLSAEQFNAKPIKQVNLQDEILEEIVKQGMARKDEIQHAFEDSIIEIDNALESAAQKVQNNQPVKLDIEKLKETLASIRSNEIRPELIRLQEKAIKLLSQSLNIQQQEEPVAEASATAEDKPAKPKPKETYAFNRLYQQNVDPDALLKEAEQIPTILLVEDDVISVHLTRKLLGTYKFNIETVANGRQAYACLTSKKYDLVLMDISLPDTNGIYIVDQATNGDSLNKETPIIMLSGNKSKSIISKALERGAKGYVIKPLNKTTVDKLIAKYFKNRVTAS</sequence>
<dbReference type="EMBL" id="BAAAFD010000001">
    <property type="protein sequence ID" value="GAA0852801.1"/>
    <property type="molecule type" value="Genomic_DNA"/>
</dbReference>
<proteinExistence type="predicted"/>
<comment type="caution">
    <text evidence="3">The sequence shown here is derived from an EMBL/GenBank/DDBJ whole genome shotgun (WGS) entry which is preliminary data.</text>
</comment>
<name>A0ABN1LCP1_9ALTE</name>
<dbReference type="CDD" id="cd17546">
    <property type="entry name" value="REC_hyHK_CKI1_RcsC-like"/>
    <property type="match status" value="1"/>
</dbReference>
<evidence type="ECO:0000313" key="3">
    <source>
        <dbReference type="EMBL" id="GAA0852801.1"/>
    </source>
</evidence>
<dbReference type="PANTHER" id="PTHR43228">
    <property type="entry name" value="TWO-COMPONENT RESPONSE REGULATOR"/>
    <property type="match status" value="1"/>
</dbReference>
<feature type="domain" description="Response regulatory" evidence="2">
    <location>
        <begin position="290"/>
        <end position="407"/>
    </location>
</feature>
<dbReference type="Proteomes" id="UP001500359">
    <property type="component" value="Unassembled WGS sequence"/>
</dbReference>
<keyword evidence="4" id="KW-1185">Reference proteome</keyword>
<dbReference type="InterPro" id="IPR011006">
    <property type="entry name" value="CheY-like_superfamily"/>
</dbReference>
<dbReference type="SMART" id="SM00448">
    <property type="entry name" value="REC"/>
    <property type="match status" value="1"/>
</dbReference>
<organism evidence="3 4">
    <name type="scientific">Aliiglaciecola litoralis</name>
    <dbReference type="NCBI Taxonomy" id="582857"/>
    <lineage>
        <taxon>Bacteria</taxon>
        <taxon>Pseudomonadati</taxon>
        <taxon>Pseudomonadota</taxon>
        <taxon>Gammaproteobacteria</taxon>
        <taxon>Alteromonadales</taxon>
        <taxon>Alteromonadaceae</taxon>
        <taxon>Aliiglaciecola</taxon>
    </lineage>
</organism>
<dbReference type="RefSeq" id="WP_343856030.1">
    <property type="nucleotide sequence ID" value="NZ_BAAAFD010000001.1"/>
</dbReference>
<evidence type="ECO:0000256" key="1">
    <source>
        <dbReference type="PROSITE-ProRule" id="PRU00169"/>
    </source>
</evidence>
<dbReference type="PROSITE" id="PS50110">
    <property type="entry name" value="RESPONSE_REGULATORY"/>
    <property type="match status" value="1"/>
</dbReference>
<gene>
    <name evidence="3" type="ORF">GCM10009114_03870</name>
</gene>
<feature type="modified residue" description="4-aspartylphosphate" evidence="1">
    <location>
        <position position="339"/>
    </location>
</feature>
<evidence type="ECO:0000313" key="4">
    <source>
        <dbReference type="Proteomes" id="UP001500359"/>
    </source>
</evidence>
<accession>A0ABN1LCP1</accession>
<dbReference type="InterPro" id="IPR001789">
    <property type="entry name" value="Sig_transdc_resp-reg_receiver"/>
</dbReference>
<evidence type="ECO:0000259" key="2">
    <source>
        <dbReference type="PROSITE" id="PS50110"/>
    </source>
</evidence>
<dbReference type="PANTHER" id="PTHR43228:SF1">
    <property type="entry name" value="TWO-COMPONENT RESPONSE REGULATOR ARR22"/>
    <property type="match status" value="1"/>
</dbReference>
<dbReference type="SUPFAM" id="SSF52172">
    <property type="entry name" value="CheY-like"/>
    <property type="match status" value="1"/>
</dbReference>
<dbReference type="InterPro" id="IPR052048">
    <property type="entry name" value="ST_Response_Regulator"/>
</dbReference>